<evidence type="ECO:0000313" key="6">
    <source>
        <dbReference type="EMBL" id="MBC8540373.1"/>
    </source>
</evidence>
<keyword evidence="3" id="KW-0378">Hydrolase</keyword>
<name>A0A926DLU3_9FIRM</name>
<evidence type="ECO:0000256" key="3">
    <source>
        <dbReference type="ARBA" id="ARBA00022801"/>
    </source>
</evidence>
<dbReference type="GO" id="GO:0016787">
    <property type="term" value="F:hydrolase activity"/>
    <property type="evidence" value="ECO:0007669"/>
    <property type="project" value="UniProtKB-KW"/>
</dbReference>
<comment type="caution">
    <text evidence="6">The sequence shown here is derived from an EMBL/GenBank/DDBJ whole genome shotgun (WGS) entry which is preliminary data.</text>
</comment>
<dbReference type="PANTHER" id="PTHR46233">
    <property type="entry name" value="HYDROXYACYLGLUTATHIONE HYDROLASE GLOC"/>
    <property type="match status" value="1"/>
</dbReference>
<protein>
    <submittedName>
        <fullName evidence="6">MBL fold metallo-hydrolase</fullName>
    </submittedName>
</protein>
<evidence type="ECO:0000256" key="2">
    <source>
        <dbReference type="ARBA" id="ARBA00022723"/>
    </source>
</evidence>
<evidence type="ECO:0000256" key="4">
    <source>
        <dbReference type="ARBA" id="ARBA00022833"/>
    </source>
</evidence>
<keyword evidence="7" id="KW-1185">Reference proteome</keyword>
<proteinExistence type="predicted"/>
<dbReference type="CDD" id="cd06262">
    <property type="entry name" value="metallo-hydrolase-like_MBL-fold"/>
    <property type="match status" value="1"/>
</dbReference>
<dbReference type="EMBL" id="JACRSU010000002">
    <property type="protein sequence ID" value="MBC8540373.1"/>
    <property type="molecule type" value="Genomic_DNA"/>
</dbReference>
<evidence type="ECO:0000256" key="1">
    <source>
        <dbReference type="ARBA" id="ARBA00001947"/>
    </source>
</evidence>
<dbReference type="SMART" id="SM00849">
    <property type="entry name" value="Lactamase_B"/>
    <property type="match status" value="1"/>
</dbReference>
<evidence type="ECO:0000313" key="7">
    <source>
        <dbReference type="Proteomes" id="UP000611762"/>
    </source>
</evidence>
<dbReference type="GO" id="GO:0046872">
    <property type="term" value="F:metal ion binding"/>
    <property type="evidence" value="ECO:0007669"/>
    <property type="project" value="UniProtKB-KW"/>
</dbReference>
<dbReference type="InterPro" id="IPR001279">
    <property type="entry name" value="Metallo-B-lactamas"/>
</dbReference>
<dbReference type="PANTHER" id="PTHR46233:SF3">
    <property type="entry name" value="HYDROXYACYLGLUTATHIONE HYDROLASE GLOC"/>
    <property type="match status" value="1"/>
</dbReference>
<dbReference type="InterPro" id="IPR036866">
    <property type="entry name" value="RibonucZ/Hydroxyglut_hydro"/>
</dbReference>
<dbReference type="Proteomes" id="UP000611762">
    <property type="component" value="Unassembled WGS sequence"/>
</dbReference>
<dbReference type="AlphaFoldDB" id="A0A926DLU3"/>
<feature type="domain" description="Metallo-beta-lactamase" evidence="5">
    <location>
        <begin position="12"/>
        <end position="189"/>
    </location>
</feature>
<accession>A0A926DLU3</accession>
<sequence>MILKKINVGVMGVNCYITGDKDEVFVIDPGGSADEICAVLKKHGLKAKYIILTHCHFDHILAANEVKKQTGAQIVVCSKEAENLADSNVNMTSRFTRSPTSLSADRLVSENDTLISGTFVYRVIETPGHTSGGMCLYCENEKLLFSGDTLFCGSVGRSDFPTGDQNTLLHSIQTKLLTLPDDVRVYPGHEDDTTIGFEKANNPYLR</sequence>
<dbReference type="RefSeq" id="WP_249311530.1">
    <property type="nucleotide sequence ID" value="NZ_JACRSU010000002.1"/>
</dbReference>
<dbReference type="Gene3D" id="3.60.15.10">
    <property type="entry name" value="Ribonuclease Z/Hydroxyacylglutathione hydrolase-like"/>
    <property type="match status" value="1"/>
</dbReference>
<dbReference type="Pfam" id="PF00753">
    <property type="entry name" value="Lactamase_B"/>
    <property type="match status" value="1"/>
</dbReference>
<gene>
    <name evidence="6" type="ORF">H8698_05230</name>
</gene>
<reference evidence="6" key="1">
    <citation type="submission" date="2020-08" db="EMBL/GenBank/DDBJ databases">
        <title>Genome public.</title>
        <authorList>
            <person name="Liu C."/>
            <person name="Sun Q."/>
        </authorList>
    </citation>
    <scope>NUCLEOTIDE SEQUENCE</scope>
    <source>
        <strain evidence="6">H8</strain>
    </source>
</reference>
<keyword evidence="2" id="KW-0479">Metal-binding</keyword>
<organism evidence="6 7">
    <name type="scientific">Congzhengia minquanensis</name>
    <dbReference type="NCBI Taxonomy" id="2763657"/>
    <lineage>
        <taxon>Bacteria</taxon>
        <taxon>Bacillati</taxon>
        <taxon>Bacillota</taxon>
        <taxon>Clostridia</taxon>
        <taxon>Eubacteriales</taxon>
        <taxon>Oscillospiraceae</taxon>
        <taxon>Congzhengia</taxon>
    </lineage>
</organism>
<keyword evidence="4" id="KW-0862">Zinc</keyword>
<dbReference type="InterPro" id="IPR051453">
    <property type="entry name" value="MBL_Glyoxalase_II"/>
</dbReference>
<evidence type="ECO:0000259" key="5">
    <source>
        <dbReference type="SMART" id="SM00849"/>
    </source>
</evidence>
<comment type="cofactor">
    <cofactor evidence="1">
        <name>Zn(2+)</name>
        <dbReference type="ChEBI" id="CHEBI:29105"/>
    </cofactor>
</comment>
<dbReference type="SUPFAM" id="SSF56281">
    <property type="entry name" value="Metallo-hydrolase/oxidoreductase"/>
    <property type="match status" value="1"/>
</dbReference>